<proteinExistence type="predicted"/>
<feature type="region of interest" description="Disordered" evidence="1">
    <location>
        <begin position="1"/>
        <end position="107"/>
    </location>
</feature>
<comment type="caution">
    <text evidence="2">The sequence shown here is derived from an EMBL/GenBank/DDBJ whole genome shotgun (WGS) entry which is preliminary data.</text>
</comment>
<sequence length="107" mass="11145">MTSADEGLAGGVLGQGDHHGSPHIMDRRGDKALAHPIMCTRVSPNSEPGCHLFPEGEEEGEVEGRERAELDMDSAVESNPGSDVSEGGRSGGDKEDGLGALFFPGDK</sequence>
<evidence type="ECO:0000313" key="3">
    <source>
        <dbReference type="Proteomes" id="UP001356427"/>
    </source>
</evidence>
<feature type="compositionally biased region" description="Basic and acidic residues" evidence="1">
    <location>
        <begin position="16"/>
        <end position="33"/>
    </location>
</feature>
<reference evidence="2 3" key="1">
    <citation type="submission" date="2021-04" db="EMBL/GenBank/DDBJ databases">
        <authorList>
            <person name="De Guttry C."/>
            <person name="Zahm M."/>
            <person name="Klopp C."/>
            <person name="Cabau C."/>
            <person name="Louis A."/>
            <person name="Berthelot C."/>
            <person name="Parey E."/>
            <person name="Roest Crollius H."/>
            <person name="Montfort J."/>
            <person name="Robinson-Rechavi M."/>
            <person name="Bucao C."/>
            <person name="Bouchez O."/>
            <person name="Gislard M."/>
            <person name="Lluch J."/>
            <person name="Milhes M."/>
            <person name="Lampietro C."/>
            <person name="Lopez Roques C."/>
            <person name="Donnadieu C."/>
            <person name="Braasch I."/>
            <person name="Desvignes T."/>
            <person name="Postlethwait J."/>
            <person name="Bobe J."/>
            <person name="Wedekind C."/>
            <person name="Guiguen Y."/>
        </authorList>
    </citation>
    <scope>NUCLEOTIDE SEQUENCE [LARGE SCALE GENOMIC DNA]</scope>
    <source>
        <strain evidence="2">Cs_M1</strain>
        <tissue evidence="2">Blood</tissue>
    </source>
</reference>
<keyword evidence="3" id="KW-1185">Reference proteome</keyword>
<dbReference type="AlphaFoldDB" id="A0AAN8K961"/>
<evidence type="ECO:0000313" key="2">
    <source>
        <dbReference type="EMBL" id="KAK6290769.1"/>
    </source>
</evidence>
<organism evidence="2 3">
    <name type="scientific">Coregonus suidteri</name>
    <dbReference type="NCBI Taxonomy" id="861788"/>
    <lineage>
        <taxon>Eukaryota</taxon>
        <taxon>Metazoa</taxon>
        <taxon>Chordata</taxon>
        <taxon>Craniata</taxon>
        <taxon>Vertebrata</taxon>
        <taxon>Euteleostomi</taxon>
        <taxon>Actinopterygii</taxon>
        <taxon>Neopterygii</taxon>
        <taxon>Teleostei</taxon>
        <taxon>Protacanthopterygii</taxon>
        <taxon>Salmoniformes</taxon>
        <taxon>Salmonidae</taxon>
        <taxon>Coregoninae</taxon>
        <taxon>Coregonus</taxon>
    </lineage>
</organism>
<protein>
    <submittedName>
        <fullName evidence="2">Uncharacterized protein</fullName>
    </submittedName>
</protein>
<name>A0AAN8K961_9TELE</name>
<evidence type="ECO:0000256" key="1">
    <source>
        <dbReference type="SAM" id="MobiDB-lite"/>
    </source>
</evidence>
<dbReference type="Proteomes" id="UP001356427">
    <property type="component" value="Unassembled WGS sequence"/>
</dbReference>
<gene>
    <name evidence="2" type="ORF">J4Q44_G00388320</name>
</gene>
<accession>A0AAN8K961</accession>
<dbReference type="EMBL" id="JAGTTL010000324">
    <property type="protein sequence ID" value="KAK6290769.1"/>
    <property type="molecule type" value="Genomic_DNA"/>
</dbReference>